<comment type="caution">
    <text evidence="1">The sequence shown here is derived from an EMBL/GenBank/DDBJ whole genome shotgun (WGS) entry which is preliminary data.</text>
</comment>
<protein>
    <recommendedName>
        <fullName evidence="3">Phage protein</fullName>
    </recommendedName>
</protein>
<dbReference type="EMBL" id="JABTCN010000052">
    <property type="protein sequence ID" value="MBA8777455.1"/>
    <property type="molecule type" value="Genomic_DNA"/>
</dbReference>
<sequence>MKIKFKKEMNLPQLIEWAWENDVRSRMFIGSEDGIVKFGIGGLVTNLEYIDSDETFKVEVEEEITEETILPRVLRIYSEYYDEIDKTEMASEVLENMSINEIKKYTNEDTDNELTSVHLINEDYNELTLLWSGGYLVR</sequence>
<proteinExistence type="predicted"/>
<gene>
    <name evidence="1" type="ORF">HR081_11300</name>
</gene>
<dbReference type="AlphaFoldDB" id="A0A9X0TLP2"/>
<evidence type="ECO:0000313" key="1">
    <source>
        <dbReference type="EMBL" id="MBA8777455.1"/>
    </source>
</evidence>
<evidence type="ECO:0000313" key="2">
    <source>
        <dbReference type="Proteomes" id="UP000524893"/>
    </source>
</evidence>
<organism evidence="1 2">
    <name type="scientific">Staphylococcus coagulans</name>
    <dbReference type="NCBI Taxonomy" id="74706"/>
    <lineage>
        <taxon>Bacteria</taxon>
        <taxon>Bacillati</taxon>
        <taxon>Bacillota</taxon>
        <taxon>Bacilli</taxon>
        <taxon>Bacillales</taxon>
        <taxon>Staphylococcaceae</taxon>
        <taxon>Staphylococcus</taxon>
    </lineage>
</organism>
<evidence type="ECO:0008006" key="3">
    <source>
        <dbReference type="Google" id="ProtNLM"/>
    </source>
</evidence>
<dbReference type="Proteomes" id="UP000524893">
    <property type="component" value="Unassembled WGS sequence"/>
</dbReference>
<accession>A0A9X0TLP2</accession>
<reference evidence="1 2" key="1">
    <citation type="journal article" date="2020" name="Access Microbiol">
        <title>Isolation and genome sequencing of Staphylococcus schleiferi subspecies coagulans from Antarctic seals.</title>
        <authorList>
            <person name="Foster G."/>
            <person name="Robb A."/>
            <person name="Paterson G.K."/>
        </authorList>
    </citation>
    <scope>NUCLEOTIDE SEQUENCE [LARGE SCALE GENOMIC DNA]</scope>
    <source>
        <strain evidence="1 2">M615/02/4</strain>
    </source>
</reference>
<name>A0A9X0TLP2_9STAP</name>
<dbReference type="RefSeq" id="WP_182281245.1">
    <property type="nucleotide sequence ID" value="NZ_JABTCN010000052.1"/>
</dbReference>